<dbReference type="PANTHER" id="PTHR33416">
    <property type="entry name" value="NUCLEAR PORE COMPLEX PROTEIN NUP1"/>
    <property type="match status" value="1"/>
</dbReference>
<feature type="compositionally biased region" description="Polar residues" evidence="1">
    <location>
        <begin position="341"/>
        <end position="366"/>
    </location>
</feature>
<feature type="compositionally biased region" description="Basic and acidic residues" evidence="1">
    <location>
        <begin position="565"/>
        <end position="581"/>
    </location>
</feature>
<dbReference type="PANTHER" id="PTHR33416:SF18">
    <property type="entry name" value="NUCLEOPORIN-LIKE PROTEIN"/>
    <property type="match status" value="1"/>
</dbReference>
<name>A0A6J5Y0U0_PRUAR</name>
<accession>A0A6J5Y0U0</accession>
<feature type="compositionally biased region" description="Polar residues" evidence="1">
    <location>
        <begin position="114"/>
        <end position="123"/>
    </location>
</feature>
<keyword evidence="3" id="KW-1185">Reference proteome</keyword>
<dbReference type="Proteomes" id="UP000507245">
    <property type="component" value="Unassembled WGS sequence"/>
</dbReference>
<feature type="region of interest" description="Disordered" evidence="1">
    <location>
        <begin position="1"/>
        <end position="50"/>
    </location>
</feature>
<feature type="compositionally biased region" description="Basic and acidic residues" evidence="1">
    <location>
        <begin position="127"/>
        <end position="145"/>
    </location>
</feature>
<dbReference type="GO" id="GO:0071763">
    <property type="term" value="P:nuclear membrane organization"/>
    <property type="evidence" value="ECO:0007669"/>
    <property type="project" value="TreeGrafter"/>
</dbReference>
<dbReference type="EMBL" id="CAEKKB010000007">
    <property type="protein sequence ID" value="CAB4319001.1"/>
    <property type="molecule type" value="Genomic_DNA"/>
</dbReference>
<evidence type="ECO:0000313" key="2">
    <source>
        <dbReference type="EMBL" id="CAB4319001.1"/>
    </source>
</evidence>
<evidence type="ECO:0008006" key="4">
    <source>
        <dbReference type="Google" id="ProtNLM"/>
    </source>
</evidence>
<dbReference type="GO" id="GO:0005635">
    <property type="term" value="C:nuclear envelope"/>
    <property type="evidence" value="ECO:0007669"/>
    <property type="project" value="TreeGrafter"/>
</dbReference>
<feature type="region of interest" description="Disordered" evidence="1">
    <location>
        <begin position="556"/>
        <end position="608"/>
    </location>
</feature>
<sequence>MEKGGETTPYAGLYGDRGVGGKLRKPPSRKPSTTPYARPPLSQAERGRRRWLSSVVDPAYRLIAGGATRLFPSFFSKSNSLSALPPPNVQNHDEWHTETEQNATGDEDHCDLNNGISRTSETAGPSKADELKSGSDFDGDKKGAQSDEIGLSEIEQLLKGKKFSRDEVNHLMEIIHSRAVEHPTVDHENRNQTISTAENGKGVLITDDFPKMSSEDKQEDLNKAIWGTSTPLPQSAIRDEVGASPIEIARAYMGSRTSEIDFSSENTVSKDERAILHGDEFSSKPFIPTPSSKPSTCWPGSMVKDQRDYLTPQTEGGRFGLQSFPRTPYSRTIYSKSKSKLTQLQSGNDKAPRTLSTPWKQSQTPMYGQPRDDALDGGYGSVGPIRKSRHKIVAQTPTRGSPYVHSSPIGSSRVENSNVTKGFLPASKKNFESVGLSGNSQIPASDKKASSFGVPTVHPQSSLIARTILEHIDRNQPTPKDKSEELKLAIAWKKPLSSGVASVNQNGHDSLPLVGGSSSRKLINQDFQKNSAHENAYKGNSLFKIPPLENTVKATDVVNTSPSGDGRDGRSLVKSTHEDFPKIGLNAVGSEVPNQQKKPPSQSSATKRVFPSIAIDKPDSKWAFSSGNSSGFTFPVSTSSAVFSEPPTPSLMPSFLGSSQQHQLKDVDAVPTYEFGSKKSAPLAFSFPSTSAEIQNDDASDIKFSFGSDKPTLAFGSIGKVPSVISISFG</sequence>
<proteinExistence type="predicted"/>
<evidence type="ECO:0000256" key="1">
    <source>
        <dbReference type="SAM" id="MobiDB-lite"/>
    </source>
</evidence>
<feature type="region of interest" description="Disordered" evidence="1">
    <location>
        <begin position="77"/>
        <end position="148"/>
    </location>
</feature>
<feature type="compositionally biased region" description="Polar residues" evidence="1">
    <location>
        <begin position="592"/>
        <end position="606"/>
    </location>
</feature>
<organism evidence="2 3">
    <name type="scientific">Prunus armeniaca</name>
    <name type="common">Apricot</name>
    <name type="synonym">Armeniaca vulgaris</name>
    <dbReference type="NCBI Taxonomy" id="36596"/>
    <lineage>
        <taxon>Eukaryota</taxon>
        <taxon>Viridiplantae</taxon>
        <taxon>Streptophyta</taxon>
        <taxon>Embryophyta</taxon>
        <taxon>Tracheophyta</taxon>
        <taxon>Spermatophyta</taxon>
        <taxon>Magnoliopsida</taxon>
        <taxon>eudicotyledons</taxon>
        <taxon>Gunneridae</taxon>
        <taxon>Pentapetalae</taxon>
        <taxon>rosids</taxon>
        <taxon>fabids</taxon>
        <taxon>Rosales</taxon>
        <taxon>Rosaceae</taxon>
        <taxon>Amygdaloideae</taxon>
        <taxon>Amygdaleae</taxon>
        <taxon>Prunus</taxon>
    </lineage>
</organism>
<dbReference type="AlphaFoldDB" id="A0A6J5Y0U0"/>
<gene>
    <name evidence="2" type="ORF">ORAREDHAP_LOCUS46164</name>
</gene>
<reference evidence="3" key="1">
    <citation type="journal article" date="2020" name="Genome Biol.">
        <title>Gamete binning: chromosome-level and haplotype-resolved genome assembly enabled by high-throughput single-cell sequencing of gamete genomes.</title>
        <authorList>
            <person name="Campoy J.A."/>
            <person name="Sun H."/>
            <person name="Goel M."/>
            <person name="Jiao W.-B."/>
            <person name="Folz-Donahue K."/>
            <person name="Wang N."/>
            <person name="Rubio M."/>
            <person name="Liu C."/>
            <person name="Kukat C."/>
            <person name="Ruiz D."/>
            <person name="Huettel B."/>
            <person name="Schneeberger K."/>
        </authorList>
    </citation>
    <scope>NUCLEOTIDE SEQUENCE [LARGE SCALE GENOMIC DNA]</scope>
    <source>
        <strain evidence="3">cv. Rojo Pasion</strain>
    </source>
</reference>
<dbReference type="OrthoDB" id="653151at2759"/>
<feature type="region of interest" description="Disordered" evidence="1">
    <location>
        <begin position="338"/>
        <end position="369"/>
    </location>
</feature>
<protein>
    <recommendedName>
        <fullName evidence="4">Nuclear pore complex protein NUP1</fullName>
    </recommendedName>
</protein>
<evidence type="ECO:0000313" key="3">
    <source>
        <dbReference type="Proteomes" id="UP000507245"/>
    </source>
</evidence>